<feature type="region of interest" description="Disordered" evidence="6">
    <location>
        <begin position="311"/>
        <end position="345"/>
    </location>
</feature>
<comment type="caution">
    <text evidence="8">The sequence shown here is derived from an EMBL/GenBank/DDBJ whole genome shotgun (WGS) entry which is preliminary data.</text>
</comment>
<keyword evidence="5" id="KW-0143">Chaperone</keyword>
<dbReference type="Proteomes" id="UP000562984">
    <property type="component" value="Unassembled WGS sequence"/>
</dbReference>
<protein>
    <submittedName>
        <fullName evidence="8">J domain-containing protein</fullName>
    </submittedName>
</protein>
<evidence type="ECO:0000313" key="8">
    <source>
        <dbReference type="EMBL" id="NNG36233.1"/>
    </source>
</evidence>
<evidence type="ECO:0000256" key="6">
    <source>
        <dbReference type="SAM" id="MobiDB-lite"/>
    </source>
</evidence>
<dbReference type="InterPro" id="IPR008971">
    <property type="entry name" value="HSP40/DnaJ_pept-bd"/>
</dbReference>
<reference evidence="8 9" key="1">
    <citation type="submission" date="2020-05" db="EMBL/GenBank/DDBJ databases">
        <title>Nakamurella sp. DB0629 isolated from air conditioner.</title>
        <authorList>
            <person name="Kim D.H."/>
            <person name="Kim D.-U."/>
        </authorList>
    </citation>
    <scope>NUCLEOTIDE SEQUENCE [LARGE SCALE GENOMIC DNA]</scope>
    <source>
        <strain evidence="8 9">DB0629</strain>
    </source>
</reference>
<sequence length="345" mass="35765">MAVGYRDYYDILGVPRDASADDIRTAYRKLARKNHPDVNKDPGAEDRFKDISEAYEVLRDPEKRELYDRLGPNWRQGQDVAGAQGFRGGPGGQGGTYSSPYGDVQFDFGGGGPGGGADFSDFFESLFGGGGGGPRGFGGGFGGGAGYANRPRRGADHEAELDVTLPEAAAGGKRRFTLSDGKSYNVTIPKGVRDGQRIRLAGEGGPGMDGGPAGDLFLRVHLLPHKDFHLDGKNLRVDVPISPSQAALGAQVTVPTLTGSAKVRVPAGSSSGRQLRLRGEGMPTTKGAAGDLLARLQIVVPKHLSDRERELYEQLAAASGETSGTGASGSGSGSGTTGSTGTGGQ</sequence>
<dbReference type="Gene3D" id="2.60.260.20">
    <property type="entry name" value="Urease metallochaperone UreE, N-terminal domain"/>
    <property type="match status" value="2"/>
</dbReference>
<keyword evidence="2" id="KW-0677">Repeat</keyword>
<dbReference type="InterPro" id="IPR036869">
    <property type="entry name" value="J_dom_sf"/>
</dbReference>
<dbReference type="AlphaFoldDB" id="A0A849A9H1"/>
<dbReference type="CDD" id="cd06257">
    <property type="entry name" value="DnaJ"/>
    <property type="match status" value="1"/>
</dbReference>
<dbReference type="InterPro" id="IPR001623">
    <property type="entry name" value="DnaJ_domain"/>
</dbReference>
<evidence type="ECO:0000256" key="2">
    <source>
        <dbReference type="ARBA" id="ARBA00022737"/>
    </source>
</evidence>
<dbReference type="PRINTS" id="PR00625">
    <property type="entry name" value="JDOMAIN"/>
</dbReference>
<dbReference type="PANTHER" id="PTHR43096:SF52">
    <property type="entry name" value="DNAJ HOMOLOG 1, MITOCHONDRIAL-RELATED"/>
    <property type="match status" value="1"/>
</dbReference>
<proteinExistence type="predicted"/>
<organism evidence="8 9">
    <name type="scientific">Nakamurella aerolata</name>
    <dbReference type="NCBI Taxonomy" id="1656892"/>
    <lineage>
        <taxon>Bacteria</taxon>
        <taxon>Bacillati</taxon>
        <taxon>Actinomycetota</taxon>
        <taxon>Actinomycetes</taxon>
        <taxon>Nakamurellales</taxon>
        <taxon>Nakamurellaceae</taxon>
        <taxon>Nakamurella</taxon>
    </lineage>
</organism>
<feature type="compositionally biased region" description="Gly residues" evidence="6">
    <location>
        <begin position="326"/>
        <end position="345"/>
    </location>
</feature>
<dbReference type="SUPFAM" id="SSF46565">
    <property type="entry name" value="Chaperone J-domain"/>
    <property type="match status" value="1"/>
</dbReference>
<dbReference type="PROSITE" id="PS00636">
    <property type="entry name" value="DNAJ_1"/>
    <property type="match status" value="1"/>
</dbReference>
<evidence type="ECO:0000313" key="9">
    <source>
        <dbReference type="Proteomes" id="UP000562984"/>
    </source>
</evidence>
<dbReference type="FunFam" id="2.60.260.20:FF:000005">
    <property type="entry name" value="Chaperone protein dnaJ 1, mitochondrial"/>
    <property type="match status" value="1"/>
</dbReference>
<feature type="compositionally biased region" description="Low complexity" evidence="6">
    <location>
        <begin position="316"/>
        <end position="325"/>
    </location>
</feature>
<dbReference type="GO" id="GO:0051082">
    <property type="term" value="F:unfolded protein binding"/>
    <property type="evidence" value="ECO:0007669"/>
    <property type="project" value="InterPro"/>
</dbReference>
<keyword evidence="1" id="KW-0479">Metal-binding</keyword>
<gene>
    <name evidence="8" type="ORF">HKD39_11005</name>
</gene>
<name>A0A849A9H1_9ACTN</name>
<keyword evidence="3" id="KW-0863">Zinc-finger</keyword>
<evidence type="ECO:0000256" key="5">
    <source>
        <dbReference type="ARBA" id="ARBA00023186"/>
    </source>
</evidence>
<evidence type="ECO:0000259" key="7">
    <source>
        <dbReference type="PROSITE" id="PS50076"/>
    </source>
</evidence>
<dbReference type="SUPFAM" id="SSF49493">
    <property type="entry name" value="HSP40/DnaJ peptide-binding domain"/>
    <property type="match status" value="2"/>
</dbReference>
<dbReference type="PROSITE" id="PS50076">
    <property type="entry name" value="DNAJ_2"/>
    <property type="match status" value="1"/>
</dbReference>
<dbReference type="InterPro" id="IPR002939">
    <property type="entry name" value="DnaJ_C"/>
</dbReference>
<dbReference type="PANTHER" id="PTHR43096">
    <property type="entry name" value="DNAJ HOMOLOG 1, MITOCHONDRIAL-RELATED"/>
    <property type="match status" value="1"/>
</dbReference>
<dbReference type="RefSeq" id="WP_171199903.1">
    <property type="nucleotide sequence ID" value="NZ_JABEND010000005.1"/>
</dbReference>
<feature type="compositionally biased region" description="Gly residues" evidence="6">
    <location>
        <begin position="85"/>
        <end position="95"/>
    </location>
</feature>
<dbReference type="Pfam" id="PF00226">
    <property type="entry name" value="DnaJ"/>
    <property type="match status" value="1"/>
</dbReference>
<dbReference type="SMART" id="SM00271">
    <property type="entry name" value="DnaJ"/>
    <property type="match status" value="1"/>
</dbReference>
<dbReference type="Gene3D" id="1.10.287.110">
    <property type="entry name" value="DnaJ domain"/>
    <property type="match status" value="1"/>
</dbReference>
<dbReference type="GO" id="GO:0042026">
    <property type="term" value="P:protein refolding"/>
    <property type="evidence" value="ECO:0007669"/>
    <property type="project" value="TreeGrafter"/>
</dbReference>
<evidence type="ECO:0000256" key="4">
    <source>
        <dbReference type="ARBA" id="ARBA00022833"/>
    </source>
</evidence>
<evidence type="ECO:0000256" key="1">
    <source>
        <dbReference type="ARBA" id="ARBA00022723"/>
    </source>
</evidence>
<dbReference type="GO" id="GO:0005737">
    <property type="term" value="C:cytoplasm"/>
    <property type="evidence" value="ECO:0007669"/>
    <property type="project" value="TreeGrafter"/>
</dbReference>
<dbReference type="GO" id="GO:0008270">
    <property type="term" value="F:zinc ion binding"/>
    <property type="evidence" value="ECO:0007669"/>
    <property type="project" value="UniProtKB-KW"/>
</dbReference>
<dbReference type="EMBL" id="JABEND010000005">
    <property type="protein sequence ID" value="NNG36233.1"/>
    <property type="molecule type" value="Genomic_DNA"/>
</dbReference>
<dbReference type="InterPro" id="IPR018253">
    <property type="entry name" value="DnaJ_domain_CS"/>
</dbReference>
<dbReference type="Pfam" id="PF01556">
    <property type="entry name" value="DnaJ_C"/>
    <property type="match status" value="1"/>
</dbReference>
<feature type="domain" description="J" evidence="7">
    <location>
        <begin position="7"/>
        <end position="71"/>
    </location>
</feature>
<feature type="region of interest" description="Disordered" evidence="6">
    <location>
        <begin position="78"/>
        <end position="99"/>
    </location>
</feature>
<keyword evidence="9" id="KW-1185">Reference proteome</keyword>
<keyword evidence="4" id="KW-0862">Zinc</keyword>
<accession>A0A849A9H1</accession>
<dbReference type="CDD" id="cd10747">
    <property type="entry name" value="DnaJ_C"/>
    <property type="match status" value="1"/>
</dbReference>
<evidence type="ECO:0000256" key="3">
    <source>
        <dbReference type="ARBA" id="ARBA00022771"/>
    </source>
</evidence>